<name>A0A7C9FQ19_9BACT</name>
<dbReference type="PANTHER" id="PTHR30069">
    <property type="entry name" value="TONB-DEPENDENT OUTER MEMBRANE RECEPTOR"/>
    <property type="match status" value="1"/>
</dbReference>
<dbReference type="SUPFAM" id="SSF56935">
    <property type="entry name" value="Porins"/>
    <property type="match status" value="1"/>
</dbReference>
<evidence type="ECO:0000256" key="1">
    <source>
        <dbReference type="ARBA" id="ARBA00022729"/>
    </source>
</evidence>
<dbReference type="RefSeq" id="WP_152763581.1">
    <property type="nucleotide sequence ID" value="NZ_WHLY01000002.1"/>
</dbReference>
<comment type="similarity">
    <text evidence="2">Belongs to the TonB-dependent receptor family.</text>
</comment>
<dbReference type="InterPro" id="IPR039426">
    <property type="entry name" value="TonB-dep_rcpt-like"/>
</dbReference>
<keyword evidence="5" id="KW-1185">Reference proteome</keyword>
<comment type="subcellular location">
    <subcellularLocation>
        <location evidence="2">Cell outer membrane</location>
        <topology evidence="2">Multi-pass membrane protein</topology>
    </subcellularLocation>
</comment>
<evidence type="ECO:0000313" key="4">
    <source>
        <dbReference type="EMBL" id="MPR36031.1"/>
    </source>
</evidence>
<keyword evidence="1" id="KW-0732">Signal</keyword>
<dbReference type="Proteomes" id="UP000479293">
    <property type="component" value="Unassembled WGS sequence"/>
</dbReference>
<keyword evidence="2" id="KW-0998">Cell outer membrane</keyword>
<comment type="caution">
    <text evidence="4">The sequence shown here is derived from an EMBL/GenBank/DDBJ whole genome shotgun (WGS) entry which is preliminary data.</text>
</comment>
<evidence type="ECO:0000259" key="3">
    <source>
        <dbReference type="Pfam" id="PF07715"/>
    </source>
</evidence>
<evidence type="ECO:0000256" key="2">
    <source>
        <dbReference type="PROSITE-ProRule" id="PRU01360"/>
    </source>
</evidence>
<dbReference type="GO" id="GO:0015344">
    <property type="term" value="F:siderophore uptake transmembrane transporter activity"/>
    <property type="evidence" value="ECO:0007669"/>
    <property type="project" value="TreeGrafter"/>
</dbReference>
<dbReference type="Gene3D" id="2.60.40.1120">
    <property type="entry name" value="Carboxypeptidase-like, regulatory domain"/>
    <property type="match status" value="1"/>
</dbReference>
<dbReference type="Gene3D" id="3.55.50.30">
    <property type="match status" value="1"/>
</dbReference>
<keyword evidence="2" id="KW-0812">Transmembrane</keyword>
<dbReference type="SUPFAM" id="SSF49464">
    <property type="entry name" value="Carboxypeptidase regulatory domain-like"/>
    <property type="match status" value="1"/>
</dbReference>
<dbReference type="Pfam" id="PF07715">
    <property type="entry name" value="Plug"/>
    <property type="match status" value="1"/>
</dbReference>
<reference evidence="4 5" key="1">
    <citation type="submission" date="2019-10" db="EMBL/GenBank/DDBJ databases">
        <title>Draft Genome Sequence of Cytophagaceae sp. SJW1-29.</title>
        <authorList>
            <person name="Choi A."/>
        </authorList>
    </citation>
    <scope>NUCLEOTIDE SEQUENCE [LARGE SCALE GENOMIC DNA]</scope>
    <source>
        <strain evidence="4 5">SJW1-29</strain>
    </source>
</reference>
<keyword evidence="2" id="KW-0472">Membrane</keyword>
<keyword evidence="2" id="KW-1134">Transmembrane beta strand</keyword>
<dbReference type="Gene3D" id="2.170.130.10">
    <property type="entry name" value="TonB-dependent receptor, plug domain"/>
    <property type="match status" value="1"/>
</dbReference>
<dbReference type="InterPro" id="IPR008969">
    <property type="entry name" value="CarboxyPept-like_regulatory"/>
</dbReference>
<organism evidence="4 5">
    <name type="scientific">Salmonirosea aquatica</name>
    <dbReference type="NCBI Taxonomy" id="2654236"/>
    <lineage>
        <taxon>Bacteria</taxon>
        <taxon>Pseudomonadati</taxon>
        <taxon>Bacteroidota</taxon>
        <taxon>Cytophagia</taxon>
        <taxon>Cytophagales</taxon>
        <taxon>Spirosomataceae</taxon>
        <taxon>Salmonirosea</taxon>
    </lineage>
</organism>
<dbReference type="InterPro" id="IPR037066">
    <property type="entry name" value="Plug_dom_sf"/>
</dbReference>
<keyword evidence="4" id="KW-0675">Receptor</keyword>
<evidence type="ECO:0000313" key="5">
    <source>
        <dbReference type="Proteomes" id="UP000479293"/>
    </source>
</evidence>
<dbReference type="PROSITE" id="PS52016">
    <property type="entry name" value="TONB_DEPENDENT_REC_3"/>
    <property type="match status" value="1"/>
</dbReference>
<dbReference type="PANTHER" id="PTHR30069:SF29">
    <property type="entry name" value="HEMOGLOBIN AND HEMOGLOBIN-HAPTOGLOBIN-BINDING PROTEIN 1-RELATED"/>
    <property type="match status" value="1"/>
</dbReference>
<dbReference type="InterPro" id="IPR012910">
    <property type="entry name" value="Plug_dom"/>
</dbReference>
<dbReference type="AlphaFoldDB" id="A0A7C9FQ19"/>
<accession>A0A7C9FQ19</accession>
<protein>
    <submittedName>
        <fullName evidence="4">TonB-dependent receptor plug domain-containing protein</fullName>
    </submittedName>
</protein>
<dbReference type="GO" id="GO:0009279">
    <property type="term" value="C:cell outer membrane"/>
    <property type="evidence" value="ECO:0007669"/>
    <property type="project" value="UniProtKB-SubCell"/>
</dbReference>
<keyword evidence="2" id="KW-0813">Transport</keyword>
<sequence>MFKPLRLTRLTGLALLLAFLLPASVFSQTLAFVQQRTVRNAPKMVKLKTLLLQVQQHYNVEIVFEDRLVSSQSIASEALDYSLPIERNLDTILRSTNLKFKKIRKGTFVITEVKSGSETSSRALKTDLESVAASLPAEAATTPFQIDTPERAQAEAPKRMVRGTVLDESGTGLPGVSVVIKETTRGTTTNAEGTFELEVPSDESILIFSFVGYKNQELVVGSQQQLSVSMVPESRSLDEVVVVGYGTKKRENVTGAIAQISGEALTSRPITKLGQALQGLIPNLNITNPDGNPNANPTFNIRGTTSLTGGSALVLVDGIQMDMNLLNPADVESITVLKDAASAAIYGARGPSASFWSRPRKVPKTANR</sequence>
<gene>
    <name evidence="4" type="ORF">GBK04_22450</name>
</gene>
<feature type="domain" description="TonB-dependent receptor plug" evidence="3">
    <location>
        <begin position="251"/>
        <end position="352"/>
    </location>
</feature>
<dbReference type="EMBL" id="WHLY01000002">
    <property type="protein sequence ID" value="MPR36031.1"/>
    <property type="molecule type" value="Genomic_DNA"/>
</dbReference>
<dbReference type="Pfam" id="PF13715">
    <property type="entry name" value="CarbopepD_reg_2"/>
    <property type="match status" value="1"/>
</dbReference>
<dbReference type="GO" id="GO:0044718">
    <property type="term" value="P:siderophore transmembrane transport"/>
    <property type="evidence" value="ECO:0007669"/>
    <property type="project" value="TreeGrafter"/>
</dbReference>
<proteinExistence type="inferred from homology"/>